<dbReference type="Pfam" id="PF14897">
    <property type="entry name" value="EpsG"/>
    <property type="match status" value="1"/>
</dbReference>
<feature type="transmembrane region" description="Helical" evidence="1">
    <location>
        <begin position="329"/>
        <end position="345"/>
    </location>
</feature>
<keyword evidence="1" id="KW-1133">Transmembrane helix</keyword>
<evidence type="ECO:0000256" key="1">
    <source>
        <dbReference type="SAM" id="Phobius"/>
    </source>
</evidence>
<evidence type="ECO:0000313" key="3">
    <source>
        <dbReference type="Proteomes" id="UP000028013"/>
    </source>
</evidence>
<dbReference type="EMBL" id="JNHN01000179">
    <property type="protein sequence ID" value="KDS48869.1"/>
    <property type="molecule type" value="Genomic_DNA"/>
</dbReference>
<keyword evidence="1" id="KW-0812">Transmembrane</keyword>
<organism evidence="2 3">
    <name type="scientific">Bacteroides uniformis str. 3978 T3 ii</name>
    <dbReference type="NCBI Taxonomy" id="1339349"/>
    <lineage>
        <taxon>Bacteria</taxon>
        <taxon>Pseudomonadati</taxon>
        <taxon>Bacteroidota</taxon>
        <taxon>Bacteroidia</taxon>
        <taxon>Bacteroidales</taxon>
        <taxon>Bacteroidaceae</taxon>
        <taxon>Bacteroides</taxon>
    </lineage>
</organism>
<dbReference type="PATRIC" id="fig|1339349.3.peg.3671"/>
<evidence type="ECO:0000313" key="2">
    <source>
        <dbReference type="EMBL" id="KDS48869.1"/>
    </source>
</evidence>
<sequence>MSFDIFFFLFLYLILVGSFVSNEKKVSKIILLCLGPVLVQSLRSPTCGTDVWGNGYGYYQKFTLISEIPLNAIFTEKINSFEQGYVVFNKLISFISDNPQIFLAVTSLFIFSLIGYIYYRFSVNVYLSIIIFVCFGLYVFSFTGLRQTIAFSITLFSFKFIVERKIKYFLVSVFLAFSLHSSAIIYFFVWPLWNIRHTNKLTISLLGITLLLLPFYGAIFSFIVPLLFREKYLMYMNGGSAINLIILYLFIYLLPLFIKSNDFSVKNEVYKNNVELQIENFIRWMAYCSFLFQSLGLIGGDSITRIAFYFSVFLPLYIPIIFKRTKFKSLIYLCITISFIAFFYYDTSKEFYNVVPYMFFWELIYPK</sequence>
<reference evidence="2 3" key="1">
    <citation type="submission" date="2014-04" db="EMBL/GenBank/DDBJ databases">
        <authorList>
            <person name="Sears C."/>
            <person name="Carroll K."/>
            <person name="Sack B.R."/>
            <person name="Qadri F."/>
            <person name="Myers L.L."/>
            <person name="Chung G.-T."/>
            <person name="Escheverria P."/>
            <person name="Fraser C.M."/>
            <person name="Sadzewicz L."/>
            <person name="Shefchek K.A."/>
            <person name="Tallon L."/>
            <person name="Das S.P."/>
            <person name="Daugherty S."/>
            <person name="Mongodin E.F."/>
        </authorList>
    </citation>
    <scope>NUCLEOTIDE SEQUENCE [LARGE SCALE GENOMIC DNA]</scope>
    <source>
        <strain evidence="2 3">3978 T3 ii</strain>
    </source>
</reference>
<protein>
    <submittedName>
        <fullName evidence="2">Putative membrane protein</fullName>
    </submittedName>
</protein>
<dbReference type="AlphaFoldDB" id="A0A078RWS1"/>
<feature type="transmembrane region" description="Helical" evidence="1">
    <location>
        <begin position="125"/>
        <end position="145"/>
    </location>
</feature>
<feature type="transmembrane region" description="Helical" evidence="1">
    <location>
        <begin position="101"/>
        <end position="119"/>
    </location>
</feature>
<dbReference type="InterPro" id="IPR049458">
    <property type="entry name" value="EpsG-like"/>
</dbReference>
<proteinExistence type="predicted"/>
<feature type="transmembrane region" description="Helical" evidence="1">
    <location>
        <begin position="201"/>
        <end position="228"/>
    </location>
</feature>
<keyword evidence="1" id="KW-0472">Membrane</keyword>
<feature type="transmembrane region" description="Helical" evidence="1">
    <location>
        <begin position="240"/>
        <end position="258"/>
    </location>
</feature>
<gene>
    <name evidence="2" type="ORF">M094_2560</name>
</gene>
<feature type="transmembrane region" description="Helical" evidence="1">
    <location>
        <begin position="166"/>
        <end position="189"/>
    </location>
</feature>
<comment type="caution">
    <text evidence="2">The sequence shown here is derived from an EMBL/GenBank/DDBJ whole genome shotgun (WGS) entry which is preliminary data.</text>
</comment>
<feature type="transmembrane region" description="Helical" evidence="1">
    <location>
        <begin position="6"/>
        <end position="22"/>
    </location>
</feature>
<accession>A0A078RWS1</accession>
<name>A0A078RWS1_BACUN</name>
<dbReference type="RefSeq" id="WP_035448640.1">
    <property type="nucleotide sequence ID" value="NZ_JNHN01000179.1"/>
</dbReference>
<feature type="transmembrane region" description="Helical" evidence="1">
    <location>
        <begin position="303"/>
        <end position="322"/>
    </location>
</feature>
<dbReference type="Proteomes" id="UP000028013">
    <property type="component" value="Unassembled WGS sequence"/>
</dbReference>